<dbReference type="HOGENOM" id="CLU_188058_1_0_1"/>
<sequence length="65" mass="7299">QRFLILPAPCVDGIIALDIFEGLINKIKFISFLHHQLAPKLTPFPGLHSVVVMDNCAIQHHDKVQ</sequence>
<gene>
    <name evidence="1" type="ORF">HYDPIDRAFT_58297</name>
</gene>
<reference evidence="1 2" key="1">
    <citation type="submission" date="2014-04" db="EMBL/GenBank/DDBJ databases">
        <title>Evolutionary Origins and Diversification of the Mycorrhizal Mutualists.</title>
        <authorList>
            <consortium name="DOE Joint Genome Institute"/>
            <consortium name="Mycorrhizal Genomics Consortium"/>
            <person name="Kohler A."/>
            <person name="Kuo A."/>
            <person name="Nagy L.G."/>
            <person name="Floudas D."/>
            <person name="Copeland A."/>
            <person name="Barry K.W."/>
            <person name="Cichocki N."/>
            <person name="Veneault-Fourrey C."/>
            <person name="LaButti K."/>
            <person name="Lindquist E.A."/>
            <person name="Lipzen A."/>
            <person name="Lundell T."/>
            <person name="Morin E."/>
            <person name="Murat C."/>
            <person name="Riley R."/>
            <person name="Ohm R."/>
            <person name="Sun H."/>
            <person name="Tunlid A."/>
            <person name="Henrissat B."/>
            <person name="Grigoriev I.V."/>
            <person name="Hibbett D.S."/>
            <person name="Martin F."/>
        </authorList>
    </citation>
    <scope>NUCLEOTIDE SEQUENCE [LARGE SCALE GENOMIC DNA]</scope>
    <source>
        <strain evidence="1 2">MD-312</strain>
    </source>
</reference>
<dbReference type="EMBL" id="KN839900">
    <property type="protein sequence ID" value="KIJ59011.1"/>
    <property type="molecule type" value="Genomic_DNA"/>
</dbReference>
<evidence type="ECO:0000313" key="2">
    <source>
        <dbReference type="Proteomes" id="UP000053820"/>
    </source>
</evidence>
<proteinExistence type="predicted"/>
<dbReference type="GO" id="GO:0003676">
    <property type="term" value="F:nucleic acid binding"/>
    <property type="evidence" value="ECO:0007669"/>
    <property type="project" value="InterPro"/>
</dbReference>
<feature type="non-terminal residue" evidence="1">
    <location>
        <position position="65"/>
    </location>
</feature>
<dbReference type="AlphaFoldDB" id="A0A0C9W7V9"/>
<dbReference type="InterPro" id="IPR036397">
    <property type="entry name" value="RNaseH_sf"/>
</dbReference>
<keyword evidence="2" id="KW-1185">Reference proteome</keyword>
<evidence type="ECO:0008006" key="3">
    <source>
        <dbReference type="Google" id="ProtNLM"/>
    </source>
</evidence>
<feature type="non-terminal residue" evidence="1">
    <location>
        <position position="1"/>
    </location>
</feature>
<dbReference type="OrthoDB" id="2142724at2759"/>
<name>A0A0C9W7V9_9AGAM</name>
<accession>A0A0C9W7V9</accession>
<dbReference type="Proteomes" id="UP000053820">
    <property type="component" value="Unassembled WGS sequence"/>
</dbReference>
<protein>
    <recommendedName>
        <fullName evidence="3">Tc1-like transposase DDE domain-containing protein</fullName>
    </recommendedName>
</protein>
<organism evidence="1 2">
    <name type="scientific">Hydnomerulius pinastri MD-312</name>
    <dbReference type="NCBI Taxonomy" id="994086"/>
    <lineage>
        <taxon>Eukaryota</taxon>
        <taxon>Fungi</taxon>
        <taxon>Dikarya</taxon>
        <taxon>Basidiomycota</taxon>
        <taxon>Agaricomycotina</taxon>
        <taxon>Agaricomycetes</taxon>
        <taxon>Agaricomycetidae</taxon>
        <taxon>Boletales</taxon>
        <taxon>Boletales incertae sedis</taxon>
        <taxon>Leucogyrophana</taxon>
    </lineage>
</organism>
<dbReference type="Gene3D" id="3.30.420.10">
    <property type="entry name" value="Ribonuclease H-like superfamily/Ribonuclease H"/>
    <property type="match status" value="1"/>
</dbReference>
<evidence type="ECO:0000313" key="1">
    <source>
        <dbReference type="EMBL" id="KIJ59011.1"/>
    </source>
</evidence>